<comment type="similarity">
    <text evidence="1">Belongs to the transferase hexapeptide repeat family.</text>
</comment>
<protein>
    <submittedName>
        <fullName evidence="3">Acyltransferase</fullName>
    </submittedName>
</protein>
<gene>
    <name evidence="3" type="ORF">KCG46_02880</name>
</gene>
<evidence type="ECO:0000256" key="2">
    <source>
        <dbReference type="ARBA" id="ARBA00022679"/>
    </source>
</evidence>
<evidence type="ECO:0000313" key="3">
    <source>
        <dbReference type="EMBL" id="MBV7258518.1"/>
    </source>
</evidence>
<organism evidence="3 4">
    <name type="scientific">Erythrobacter crassostreae</name>
    <dbReference type="NCBI Taxonomy" id="2828328"/>
    <lineage>
        <taxon>Bacteria</taxon>
        <taxon>Pseudomonadati</taxon>
        <taxon>Pseudomonadota</taxon>
        <taxon>Alphaproteobacteria</taxon>
        <taxon>Sphingomonadales</taxon>
        <taxon>Erythrobacteraceae</taxon>
        <taxon>Erythrobacter/Porphyrobacter group</taxon>
        <taxon>Erythrobacter</taxon>
    </lineage>
</organism>
<dbReference type="RefSeq" id="WP_218403829.1">
    <property type="nucleotide sequence ID" value="NZ_JAGSPC010000001.1"/>
</dbReference>
<dbReference type="Pfam" id="PF14602">
    <property type="entry name" value="Hexapep_2"/>
    <property type="match status" value="1"/>
</dbReference>
<dbReference type="InterPro" id="IPR051159">
    <property type="entry name" value="Hexapeptide_acetyltransf"/>
</dbReference>
<keyword evidence="3" id="KW-0012">Acyltransferase</keyword>
<dbReference type="InterPro" id="IPR001451">
    <property type="entry name" value="Hexapep"/>
</dbReference>
<keyword evidence="2" id="KW-0808">Transferase</keyword>
<accession>A0A9X1JM92</accession>
<dbReference type="GO" id="GO:0005829">
    <property type="term" value="C:cytosol"/>
    <property type="evidence" value="ECO:0007669"/>
    <property type="project" value="TreeGrafter"/>
</dbReference>
<sequence>MVPRLALAVARRLRNAIATQIHKATVNRVGTGTKIFHSVFFIEPKKVEIGKNCLIWHGIAVDAEGPAGLLRIGDGAQINPNVTLDLTGHLEIGDNALISENSFLYTHDHGLDPRSEPTAYNKTIGKNSWIGMRSIILPRCQKIGESAVVGAGSVVVKDVPDGAIVAGSPARIVGWKDGFGPKAAASS</sequence>
<dbReference type="Proteomes" id="UP001138681">
    <property type="component" value="Unassembled WGS sequence"/>
</dbReference>
<dbReference type="PANTHER" id="PTHR23416:SF23">
    <property type="entry name" value="ACETYLTRANSFERASE C18B11.09C-RELATED"/>
    <property type="match status" value="1"/>
</dbReference>
<comment type="caution">
    <text evidence="3">The sequence shown here is derived from an EMBL/GenBank/DDBJ whole genome shotgun (WGS) entry which is preliminary data.</text>
</comment>
<proteinExistence type="inferred from homology"/>
<dbReference type="CDD" id="cd04647">
    <property type="entry name" value="LbH_MAT_like"/>
    <property type="match status" value="1"/>
</dbReference>
<reference evidence="3" key="1">
    <citation type="submission" date="2021-04" db="EMBL/GenBank/DDBJ databases">
        <authorList>
            <person name="Pira H."/>
            <person name="Risdian C."/>
            <person name="Wink J."/>
        </authorList>
    </citation>
    <scope>NUCLEOTIDE SEQUENCE</scope>
    <source>
        <strain evidence="3">WH158</strain>
    </source>
</reference>
<keyword evidence="4" id="KW-1185">Reference proteome</keyword>
<dbReference type="EMBL" id="JAGSPC010000001">
    <property type="protein sequence ID" value="MBV7258518.1"/>
    <property type="molecule type" value="Genomic_DNA"/>
</dbReference>
<evidence type="ECO:0000313" key="4">
    <source>
        <dbReference type="Proteomes" id="UP001138681"/>
    </source>
</evidence>
<name>A0A9X1JM92_9SPHN</name>
<evidence type="ECO:0000256" key="1">
    <source>
        <dbReference type="ARBA" id="ARBA00007274"/>
    </source>
</evidence>
<dbReference type="GO" id="GO:0008374">
    <property type="term" value="F:O-acyltransferase activity"/>
    <property type="evidence" value="ECO:0007669"/>
    <property type="project" value="TreeGrafter"/>
</dbReference>
<dbReference type="AlphaFoldDB" id="A0A9X1JM92"/>
<dbReference type="PANTHER" id="PTHR23416">
    <property type="entry name" value="SIALIC ACID SYNTHASE-RELATED"/>
    <property type="match status" value="1"/>
</dbReference>